<keyword evidence="3" id="KW-1185">Reference proteome</keyword>
<evidence type="ECO:0000256" key="1">
    <source>
        <dbReference type="SAM" id="SignalP"/>
    </source>
</evidence>
<proteinExistence type="predicted"/>
<name>A0A445LF16_GLYSO</name>
<feature type="signal peptide" evidence="1">
    <location>
        <begin position="1"/>
        <end position="19"/>
    </location>
</feature>
<dbReference type="Proteomes" id="UP000289340">
    <property type="component" value="Chromosome 3"/>
</dbReference>
<sequence length="81" mass="9233">MLSHIYIILLCQYIHAGSGVKNLLRFHSLILYTPHGSNLRTKNTESGYICIYMCVHTKQKSAYLCMLAASCKMLCYKLDSL</sequence>
<gene>
    <name evidence="2" type="ORF">D0Y65_007813</name>
</gene>
<protein>
    <recommendedName>
        <fullName evidence="4">Secreted protein</fullName>
    </recommendedName>
</protein>
<organism evidence="2 3">
    <name type="scientific">Glycine soja</name>
    <name type="common">Wild soybean</name>
    <dbReference type="NCBI Taxonomy" id="3848"/>
    <lineage>
        <taxon>Eukaryota</taxon>
        <taxon>Viridiplantae</taxon>
        <taxon>Streptophyta</taxon>
        <taxon>Embryophyta</taxon>
        <taxon>Tracheophyta</taxon>
        <taxon>Spermatophyta</taxon>
        <taxon>Magnoliopsida</taxon>
        <taxon>eudicotyledons</taxon>
        <taxon>Gunneridae</taxon>
        <taxon>Pentapetalae</taxon>
        <taxon>rosids</taxon>
        <taxon>fabids</taxon>
        <taxon>Fabales</taxon>
        <taxon>Fabaceae</taxon>
        <taxon>Papilionoideae</taxon>
        <taxon>50 kb inversion clade</taxon>
        <taxon>NPAAA clade</taxon>
        <taxon>indigoferoid/millettioid clade</taxon>
        <taxon>Phaseoleae</taxon>
        <taxon>Glycine</taxon>
        <taxon>Glycine subgen. Soja</taxon>
    </lineage>
</organism>
<evidence type="ECO:0000313" key="2">
    <source>
        <dbReference type="EMBL" id="RZC21767.1"/>
    </source>
</evidence>
<dbReference type="AlphaFoldDB" id="A0A445LF16"/>
<reference evidence="2 3" key="1">
    <citation type="submission" date="2018-09" db="EMBL/GenBank/DDBJ databases">
        <title>A high-quality reference genome of wild soybean provides a powerful tool to mine soybean genomes.</title>
        <authorList>
            <person name="Xie M."/>
            <person name="Chung C.Y.L."/>
            <person name="Li M.-W."/>
            <person name="Wong F.-L."/>
            <person name="Chan T.-F."/>
            <person name="Lam H.-M."/>
        </authorList>
    </citation>
    <scope>NUCLEOTIDE SEQUENCE [LARGE SCALE GENOMIC DNA]</scope>
    <source>
        <strain evidence="3">cv. W05</strain>
        <tissue evidence="2">Hypocotyl of etiolated seedlings</tissue>
    </source>
</reference>
<evidence type="ECO:0000313" key="3">
    <source>
        <dbReference type="Proteomes" id="UP000289340"/>
    </source>
</evidence>
<dbReference type="EMBL" id="QZWG01000003">
    <property type="protein sequence ID" value="RZC21767.1"/>
    <property type="molecule type" value="Genomic_DNA"/>
</dbReference>
<comment type="caution">
    <text evidence="2">The sequence shown here is derived from an EMBL/GenBank/DDBJ whole genome shotgun (WGS) entry which is preliminary data.</text>
</comment>
<feature type="chain" id="PRO_5019539783" description="Secreted protein" evidence="1">
    <location>
        <begin position="20"/>
        <end position="81"/>
    </location>
</feature>
<accession>A0A445LF16</accession>
<evidence type="ECO:0008006" key="4">
    <source>
        <dbReference type="Google" id="ProtNLM"/>
    </source>
</evidence>
<keyword evidence="1" id="KW-0732">Signal</keyword>